<dbReference type="EMBL" id="AMCI01001854">
    <property type="protein sequence ID" value="EJX04306.1"/>
    <property type="molecule type" value="Genomic_DNA"/>
</dbReference>
<feature type="domain" description="AAA+ ATPase" evidence="1">
    <location>
        <begin position="59"/>
        <end position="206"/>
    </location>
</feature>
<reference evidence="2" key="1">
    <citation type="journal article" date="2012" name="PLoS ONE">
        <title>Gene sets for utilization of primary and secondary nutrition supplies in the distal gut of endangered iberian lynx.</title>
        <authorList>
            <person name="Alcaide M."/>
            <person name="Messina E."/>
            <person name="Richter M."/>
            <person name="Bargiela R."/>
            <person name="Peplies J."/>
            <person name="Huws S.A."/>
            <person name="Newbold C.J."/>
            <person name="Golyshin P.N."/>
            <person name="Simon M.A."/>
            <person name="Lopez G."/>
            <person name="Yakimov M.M."/>
            <person name="Ferrer M."/>
        </authorList>
    </citation>
    <scope>NUCLEOTIDE SEQUENCE</scope>
</reference>
<comment type="caution">
    <text evidence="2">The sequence shown here is derived from an EMBL/GenBank/DDBJ whole genome shotgun (WGS) entry which is preliminary data.</text>
</comment>
<dbReference type="Gene3D" id="3.40.50.300">
    <property type="entry name" value="P-loop containing nucleotide triphosphate hydrolases"/>
    <property type="match status" value="1"/>
</dbReference>
<proteinExistence type="predicted"/>
<dbReference type="PANTHER" id="PTHR35894:SF5">
    <property type="entry name" value="MU-LIKE PROPHAGE FLUMU DNA TRANSPOSITION PROTEIN B"/>
    <property type="match status" value="1"/>
</dbReference>
<dbReference type="InterPro" id="IPR003593">
    <property type="entry name" value="AAA+_ATPase"/>
</dbReference>
<dbReference type="AlphaFoldDB" id="J9CVQ6"/>
<dbReference type="InterPro" id="IPR049945">
    <property type="entry name" value="AAA_22"/>
</dbReference>
<sequence length="262" mass="29431">MKGVSAATVSSILNGKWSLISDDMWVKIQSQIEGNKEWQLYDTSALRSLKLYFEVSQEDSDVVWITGPAGIGKSTAASLYAGSHRNVYLLTCSSDMTKADFVGELASKIGIRTAGMTVRETLRAIFRELVKKESPLLIFDEGDKLADSVLYYYVSLYNALEDKCGMVFLSTNYMEERMRRGVIRGRKGYDELESRICRRFVPLDLVSASEVEGICIANGITDRNSIKTVVEEAHCCGNDLRRVKKSIHKELRKKAIKESLEN</sequence>
<dbReference type="Pfam" id="PF13401">
    <property type="entry name" value="AAA_22"/>
    <property type="match status" value="1"/>
</dbReference>
<organism evidence="2">
    <name type="scientific">gut metagenome</name>
    <dbReference type="NCBI Taxonomy" id="749906"/>
    <lineage>
        <taxon>unclassified sequences</taxon>
        <taxon>metagenomes</taxon>
        <taxon>organismal metagenomes</taxon>
    </lineage>
</organism>
<gene>
    <name evidence="2" type="ORF">EVA_07587</name>
</gene>
<dbReference type="PANTHER" id="PTHR35894">
    <property type="entry name" value="GENERAL SECRETION PATHWAY PROTEIN A-RELATED"/>
    <property type="match status" value="1"/>
</dbReference>
<accession>J9CVQ6</accession>
<protein>
    <recommendedName>
        <fullName evidence="1">AAA+ ATPase domain-containing protein</fullName>
    </recommendedName>
</protein>
<dbReference type="InterPro" id="IPR052026">
    <property type="entry name" value="ExeA_AAA_ATPase_DNA-bind"/>
</dbReference>
<dbReference type="SUPFAM" id="SSF52540">
    <property type="entry name" value="P-loop containing nucleoside triphosphate hydrolases"/>
    <property type="match status" value="1"/>
</dbReference>
<evidence type="ECO:0000313" key="2">
    <source>
        <dbReference type="EMBL" id="EJX04306.1"/>
    </source>
</evidence>
<dbReference type="InterPro" id="IPR027417">
    <property type="entry name" value="P-loop_NTPase"/>
</dbReference>
<name>J9CVQ6_9ZZZZ</name>
<evidence type="ECO:0000259" key="1">
    <source>
        <dbReference type="SMART" id="SM00382"/>
    </source>
</evidence>
<dbReference type="GO" id="GO:0016887">
    <property type="term" value="F:ATP hydrolysis activity"/>
    <property type="evidence" value="ECO:0007669"/>
    <property type="project" value="InterPro"/>
</dbReference>
<dbReference type="SMART" id="SM00382">
    <property type="entry name" value="AAA"/>
    <property type="match status" value="1"/>
</dbReference>